<dbReference type="Proteomes" id="UP000564573">
    <property type="component" value="Unassembled WGS sequence"/>
</dbReference>
<dbReference type="EMBL" id="JACIBS010000001">
    <property type="protein sequence ID" value="MBB3662702.1"/>
    <property type="molecule type" value="Genomic_DNA"/>
</dbReference>
<evidence type="ECO:0000313" key="3">
    <source>
        <dbReference type="EMBL" id="MBB3662702.1"/>
    </source>
</evidence>
<proteinExistence type="predicted"/>
<dbReference type="InterPro" id="IPR029058">
    <property type="entry name" value="AB_hydrolase_fold"/>
</dbReference>
<dbReference type="Pfam" id="PF06259">
    <property type="entry name" value="Abhydrolase_8"/>
    <property type="match status" value="1"/>
</dbReference>
<gene>
    <name evidence="3" type="ORF">FB384_001606</name>
</gene>
<evidence type="ECO:0000256" key="1">
    <source>
        <dbReference type="SAM" id="MobiDB-lite"/>
    </source>
</evidence>
<name>A0A839XFG8_9PSEU</name>
<feature type="region of interest" description="Disordered" evidence="1">
    <location>
        <begin position="1"/>
        <end position="21"/>
    </location>
</feature>
<organism evidence="3 4">
    <name type="scientific">Prauserella sediminis</name>
    <dbReference type="NCBI Taxonomy" id="577680"/>
    <lineage>
        <taxon>Bacteria</taxon>
        <taxon>Bacillati</taxon>
        <taxon>Actinomycetota</taxon>
        <taxon>Actinomycetes</taxon>
        <taxon>Pseudonocardiales</taxon>
        <taxon>Pseudonocardiaceae</taxon>
        <taxon>Prauserella</taxon>
        <taxon>Prauserella salsuginis group</taxon>
    </lineage>
</organism>
<reference evidence="3 4" key="1">
    <citation type="submission" date="2020-08" db="EMBL/GenBank/DDBJ databases">
        <title>Sequencing the genomes of 1000 actinobacteria strains.</title>
        <authorList>
            <person name="Klenk H.-P."/>
        </authorList>
    </citation>
    <scope>NUCLEOTIDE SEQUENCE [LARGE SCALE GENOMIC DNA]</scope>
    <source>
        <strain evidence="3 4">DSM 45267</strain>
    </source>
</reference>
<comment type="caution">
    <text evidence="3">The sequence shown here is derived from an EMBL/GenBank/DDBJ whole genome shotgun (WGS) entry which is preliminary data.</text>
</comment>
<feature type="domain" description="DUF1023" evidence="2">
    <location>
        <begin position="123"/>
        <end position="292"/>
    </location>
</feature>
<dbReference type="RefSeq" id="WP_183780953.1">
    <property type="nucleotide sequence ID" value="NZ_JACIBS010000001.1"/>
</dbReference>
<sequence length="351" mass="37574">MEAAVAVESGDRADPVGGIPAEGSPVEVAGWWRDLSAEERESVIAAEPATVGALDGVPTVDRDRANRLLFDVEYADITAQQQDDPDEDRGAVIRAMDAIKRYIDSDATRARPRAFLVGFSREGRGRAIIATGDPDTADNVVTNVQGTGTSLKTVRSEIDKSDAIVDRLGQLSRRTNTSTITWLGYDAPQDLLESASKDRAVVGGESLRSFQDGLRATRDGERSYNSVIGYSYGSTVIGHAASEALLDVDAVVFVGSPGVGVDHVSELQLPEDCRVFATTAQNDVIRLTPDFAHGPQPIDEDFGATVFDSDPGADGEWFTVGLSTEAHSQYWNTDSDSLRNFAAIILGRGPL</sequence>
<evidence type="ECO:0000313" key="4">
    <source>
        <dbReference type="Proteomes" id="UP000564573"/>
    </source>
</evidence>
<dbReference type="AlphaFoldDB" id="A0A839XFG8"/>
<dbReference type="InterPro" id="IPR010427">
    <property type="entry name" value="DUF1023"/>
</dbReference>
<keyword evidence="4" id="KW-1185">Reference proteome</keyword>
<evidence type="ECO:0000259" key="2">
    <source>
        <dbReference type="Pfam" id="PF06259"/>
    </source>
</evidence>
<dbReference type="SUPFAM" id="SSF53474">
    <property type="entry name" value="alpha/beta-Hydrolases"/>
    <property type="match status" value="1"/>
</dbReference>
<protein>
    <recommendedName>
        <fullName evidence="2">DUF1023 domain-containing protein</fullName>
    </recommendedName>
</protein>
<accession>A0A839XFG8</accession>